<reference evidence="2" key="1">
    <citation type="submission" date="2005-01" db="EMBL/GenBank/DDBJ databases">
        <authorList>
            <person name="Han Z."/>
        </authorList>
    </citation>
    <scope>NUCLEOTIDE SEQUENCE</scope>
</reference>
<organism evidence="2">
    <name type="scientific">Schistosoma japonicum</name>
    <name type="common">Blood fluke</name>
    <dbReference type="NCBI Taxonomy" id="6182"/>
    <lineage>
        <taxon>Eukaryota</taxon>
        <taxon>Metazoa</taxon>
        <taxon>Spiralia</taxon>
        <taxon>Lophotrochozoa</taxon>
        <taxon>Platyhelminthes</taxon>
        <taxon>Trematoda</taxon>
        <taxon>Digenea</taxon>
        <taxon>Strigeidida</taxon>
        <taxon>Schistosomatoidea</taxon>
        <taxon>Schistosomatidae</taxon>
        <taxon>Schistosoma</taxon>
    </lineage>
</organism>
<dbReference type="AlphaFoldDB" id="Q5BQU3"/>
<proteinExistence type="evidence at transcript level"/>
<accession>Q5BQU3</accession>
<sequence length="86" mass="7799">MGGAQWGGAGTAGGSPDVQRLLGAPGGREGVPRERGGAALGEVGVGLVGGRGGCGGGAFGSCGGADGADASLVVELGGTRCGGMGR</sequence>
<evidence type="ECO:0000313" key="2">
    <source>
        <dbReference type="EMBL" id="AAX31093.2"/>
    </source>
</evidence>
<name>Q5BQU3_SCHJA</name>
<feature type="compositionally biased region" description="Gly residues" evidence="1">
    <location>
        <begin position="1"/>
        <end position="13"/>
    </location>
</feature>
<evidence type="ECO:0000256" key="1">
    <source>
        <dbReference type="SAM" id="MobiDB-lite"/>
    </source>
</evidence>
<feature type="region of interest" description="Disordered" evidence="1">
    <location>
        <begin position="1"/>
        <end position="36"/>
    </location>
</feature>
<protein>
    <submittedName>
        <fullName evidence="2">SJCHGC09808 protein</fullName>
    </submittedName>
</protein>
<reference evidence="2" key="2">
    <citation type="journal article" date="2006" name="PLoS Pathog.">
        <title>New perspectives on host-parasite interplay by comparative transcriptomic and proteomic analyses of Schistosoma japonicum.</title>
        <authorList>
            <person name="Liu F."/>
            <person name="Lu J."/>
            <person name="Hu W."/>
            <person name="Wang S.Y."/>
            <person name="Cui S.J."/>
            <person name="Chi M."/>
            <person name="Yan Q."/>
            <person name="Wang X.R."/>
            <person name="Song H.D."/>
            <person name="Xu X.N."/>
            <person name="Wang J.J."/>
            <person name="Zhang X.L."/>
            <person name="Zhang X."/>
            <person name="Wang Z.Q."/>
            <person name="Xue C.L."/>
            <person name="Brindley P.J."/>
            <person name="McManus D.P."/>
            <person name="Yang P.Y."/>
            <person name="Feng Z."/>
            <person name="Chen Z."/>
            <person name="Han Z.G."/>
        </authorList>
    </citation>
    <scope>NUCLEOTIDE SEQUENCE</scope>
</reference>
<dbReference type="EMBL" id="AY915872">
    <property type="protein sequence ID" value="AAX31093.2"/>
    <property type="molecule type" value="mRNA"/>
</dbReference>